<evidence type="ECO:0000256" key="1">
    <source>
        <dbReference type="SAM" id="Phobius"/>
    </source>
</evidence>
<name>A0A3P7IS81_STRVU</name>
<keyword evidence="1" id="KW-1133">Transmembrane helix</keyword>
<keyword evidence="1" id="KW-0472">Membrane</keyword>
<dbReference type="Proteomes" id="UP000270094">
    <property type="component" value="Unassembled WGS sequence"/>
</dbReference>
<gene>
    <name evidence="2" type="ORF">SVUK_LOCUS7924</name>
</gene>
<accession>A0A3P7IS81</accession>
<feature type="transmembrane region" description="Helical" evidence="1">
    <location>
        <begin position="45"/>
        <end position="66"/>
    </location>
</feature>
<evidence type="ECO:0000313" key="2">
    <source>
        <dbReference type="EMBL" id="VDM72926.1"/>
    </source>
</evidence>
<feature type="non-terminal residue" evidence="2">
    <location>
        <position position="88"/>
    </location>
</feature>
<reference evidence="2 3" key="1">
    <citation type="submission" date="2018-11" db="EMBL/GenBank/DDBJ databases">
        <authorList>
            <consortium name="Pathogen Informatics"/>
        </authorList>
    </citation>
    <scope>NUCLEOTIDE SEQUENCE [LARGE SCALE GENOMIC DNA]</scope>
</reference>
<protein>
    <submittedName>
        <fullName evidence="2">Uncharacterized protein</fullName>
    </submittedName>
</protein>
<keyword evidence="3" id="KW-1185">Reference proteome</keyword>
<dbReference type="AlphaFoldDB" id="A0A3P7IS81"/>
<organism evidence="2 3">
    <name type="scientific">Strongylus vulgaris</name>
    <name type="common">Blood worm</name>
    <dbReference type="NCBI Taxonomy" id="40348"/>
    <lineage>
        <taxon>Eukaryota</taxon>
        <taxon>Metazoa</taxon>
        <taxon>Ecdysozoa</taxon>
        <taxon>Nematoda</taxon>
        <taxon>Chromadorea</taxon>
        <taxon>Rhabditida</taxon>
        <taxon>Rhabditina</taxon>
        <taxon>Rhabditomorpha</taxon>
        <taxon>Strongyloidea</taxon>
        <taxon>Strongylidae</taxon>
        <taxon>Strongylus</taxon>
    </lineage>
</organism>
<proteinExistence type="predicted"/>
<evidence type="ECO:0000313" key="3">
    <source>
        <dbReference type="Proteomes" id="UP000270094"/>
    </source>
</evidence>
<sequence>MACLDEVLVVSKLRDLRPEEQTMQVASELALFPSSSLHLKFSAEWNSALLSIFLPSVLIVTLVFFAQWKRRKVQILVSLSAIMCILVL</sequence>
<dbReference type="OrthoDB" id="5870453at2759"/>
<dbReference type="EMBL" id="UYYB01027932">
    <property type="protein sequence ID" value="VDM72926.1"/>
    <property type="molecule type" value="Genomic_DNA"/>
</dbReference>
<keyword evidence="1" id="KW-0812">Transmembrane</keyword>